<dbReference type="Proteomes" id="UP001500973">
    <property type="component" value="Unassembled WGS sequence"/>
</dbReference>
<sequence>MDLGLLRADQLHLGHRVRGPELPNGRDDQRDGGRVDRAEPDHTADAVLLARRAAQPVDRVQHAHDVRQQLAALVADLRPGPFALQQVHTELPLQIPHGLTEGRLGQVQFLRGPPQRAQARDGGDVFQLFVTHAEQAAPGPAPRSRESL</sequence>
<evidence type="ECO:0000313" key="3">
    <source>
        <dbReference type="Proteomes" id="UP001500973"/>
    </source>
</evidence>
<feature type="compositionally biased region" description="Basic and acidic residues" evidence="1">
    <location>
        <begin position="24"/>
        <end position="41"/>
    </location>
</feature>
<name>A0ABP4JN16_9ACTN</name>
<feature type="region of interest" description="Disordered" evidence="1">
    <location>
        <begin position="16"/>
        <end position="41"/>
    </location>
</feature>
<dbReference type="EMBL" id="BAAAIZ010000042">
    <property type="protein sequence ID" value="GAA1425545.1"/>
    <property type="molecule type" value="Genomic_DNA"/>
</dbReference>
<keyword evidence="3" id="KW-1185">Reference proteome</keyword>
<protein>
    <submittedName>
        <fullName evidence="2">Uncharacterized protein</fullName>
    </submittedName>
</protein>
<organism evidence="2 3">
    <name type="scientific">Streptomyces thermospinosisporus</name>
    <dbReference type="NCBI Taxonomy" id="161482"/>
    <lineage>
        <taxon>Bacteria</taxon>
        <taxon>Bacillati</taxon>
        <taxon>Actinomycetota</taxon>
        <taxon>Actinomycetes</taxon>
        <taxon>Kitasatosporales</taxon>
        <taxon>Streptomycetaceae</taxon>
        <taxon>Streptomyces</taxon>
    </lineage>
</organism>
<evidence type="ECO:0000256" key="1">
    <source>
        <dbReference type="SAM" id="MobiDB-lite"/>
    </source>
</evidence>
<comment type="caution">
    <text evidence="2">The sequence shown here is derived from an EMBL/GenBank/DDBJ whole genome shotgun (WGS) entry which is preliminary data.</text>
</comment>
<gene>
    <name evidence="2" type="ORF">GCM10009601_32730</name>
</gene>
<accession>A0ABP4JN16</accession>
<proteinExistence type="predicted"/>
<evidence type="ECO:0000313" key="2">
    <source>
        <dbReference type="EMBL" id="GAA1425545.1"/>
    </source>
</evidence>
<reference evidence="3" key="1">
    <citation type="journal article" date="2019" name="Int. J. Syst. Evol. Microbiol.">
        <title>The Global Catalogue of Microorganisms (GCM) 10K type strain sequencing project: providing services to taxonomists for standard genome sequencing and annotation.</title>
        <authorList>
            <consortium name="The Broad Institute Genomics Platform"/>
            <consortium name="The Broad Institute Genome Sequencing Center for Infectious Disease"/>
            <person name="Wu L."/>
            <person name="Ma J."/>
        </authorList>
    </citation>
    <scope>NUCLEOTIDE SEQUENCE [LARGE SCALE GENOMIC DNA]</scope>
    <source>
        <strain evidence="3">JCM 11756</strain>
    </source>
</reference>